<protein>
    <submittedName>
        <fullName evidence="3">Glycosyltransferase</fullName>
    </submittedName>
</protein>
<keyword evidence="4" id="KW-1185">Reference proteome</keyword>
<evidence type="ECO:0000313" key="4">
    <source>
        <dbReference type="Proteomes" id="UP000437748"/>
    </source>
</evidence>
<dbReference type="GO" id="GO:0009103">
    <property type="term" value="P:lipopolysaccharide biosynthetic process"/>
    <property type="evidence" value="ECO:0007669"/>
    <property type="project" value="TreeGrafter"/>
</dbReference>
<sequence>MVEHNKKIAIVVQRCGLNILAGAELYALKLAIALAEKNANVEIHTSMSDDYINWNNHLNQEEWISTSGKPLLIKRYPVEHTRKRILFGIVRRVNFKLNKYLNKFYLLFSSLLDFIFLKSQGPWCPSLWKYLKENENEYSLIIVKSYLYSPNYYSLLKTSSSIKKLFIVTAHDEPEFKLNFVNKSLEKSDILGFVSEAEKKLCHKIWSNSNKKPSLQLPPGFDTKEVSEIQISDEINEIINKKFFIYIGRIDKNKNIEFIFNHAPENCFIVFAGDLQIEFPKDPRFKYIGRITEFEKKFLLQKALALVIASRLEAYSIITAESIYNNCLVLALKGCEPIDELIKNYGGLSLSALEFTQKLIEIWENKFDKNNIQIKSNKIKEEKTWESNAIKILNIFKDK</sequence>
<evidence type="ECO:0000313" key="3">
    <source>
        <dbReference type="EMBL" id="KAB8039834.1"/>
    </source>
</evidence>
<dbReference type="Gene3D" id="3.40.50.2000">
    <property type="entry name" value="Glycogen Phosphorylase B"/>
    <property type="match status" value="2"/>
</dbReference>
<feature type="domain" description="Glycosyl transferase family 1" evidence="2">
    <location>
        <begin position="239"/>
        <end position="350"/>
    </location>
</feature>
<comment type="caution">
    <text evidence="3">The sequence shown here is derived from an EMBL/GenBank/DDBJ whole genome shotgun (WGS) entry which is preliminary data.</text>
</comment>
<proteinExistence type="predicted"/>
<evidence type="ECO:0000256" key="1">
    <source>
        <dbReference type="ARBA" id="ARBA00022679"/>
    </source>
</evidence>
<dbReference type="Proteomes" id="UP000437748">
    <property type="component" value="Unassembled WGS sequence"/>
</dbReference>
<dbReference type="InterPro" id="IPR001296">
    <property type="entry name" value="Glyco_trans_1"/>
</dbReference>
<keyword evidence="1 3" id="KW-0808">Transferase</keyword>
<reference evidence="3 4" key="1">
    <citation type="submission" date="2019-10" db="EMBL/GenBank/DDBJ databases">
        <title>New species of Slilvanegrellaceae.</title>
        <authorList>
            <person name="Pitt A."/>
            <person name="Hahn M.W."/>
        </authorList>
    </citation>
    <scope>NUCLEOTIDE SEQUENCE [LARGE SCALE GENOMIC DNA]</scope>
    <source>
        <strain evidence="3 4">SP-Ram-0.45-NSY-1</strain>
    </source>
</reference>
<dbReference type="OrthoDB" id="9802525at2"/>
<name>A0A6N6VVE8_9BACT</name>
<dbReference type="PANTHER" id="PTHR46401:SF2">
    <property type="entry name" value="GLYCOSYLTRANSFERASE WBBK-RELATED"/>
    <property type="match status" value="1"/>
</dbReference>
<dbReference type="AlphaFoldDB" id="A0A6N6VVE8"/>
<dbReference type="RefSeq" id="WP_153419370.1">
    <property type="nucleotide sequence ID" value="NZ_WFLM01000002.1"/>
</dbReference>
<evidence type="ECO:0000259" key="2">
    <source>
        <dbReference type="Pfam" id="PF00534"/>
    </source>
</evidence>
<organism evidence="3 4">
    <name type="scientific">Silvanigrella paludirubra</name>
    <dbReference type="NCBI Taxonomy" id="2499159"/>
    <lineage>
        <taxon>Bacteria</taxon>
        <taxon>Pseudomonadati</taxon>
        <taxon>Bdellovibrionota</taxon>
        <taxon>Oligoflexia</taxon>
        <taxon>Silvanigrellales</taxon>
        <taxon>Silvanigrellaceae</taxon>
        <taxon>Silvanigrella</taxon>
    </lineage>
</organism>
<dbReference type="PANTHER" id="PTHR46401">
    <property type="entry name" value="GLYCOSYLTRANSFERASE WBBK-RELATED"/>
    <property type="match status" value="1"/>
</dbReference>
<dbReference type="Pfam" id="PF00534">
    <property type="entry name" value="Glycos_transf_1"/>
    <property type="match status" value="1"/>
</dbReference>
<dbReference type="SUPFAM" id="SSF53756">
    <property type="entry name" value="UDP-Glycosyltransferase/glycogen phosphorylase"/>
    <property type="match status" value="1"/>
</dbReference>
<gene>
    <name evidence="3" type="ORF">GCL60_06110</name>
</gene>
<dbReference type="GO" id="GO:0016757">
    <property type="term" value="F:glycosyltransferase activity"/>
    <property type="evidence" value="ECO:0007669"/>
    <property type="project" value="InterPro"/>
</dbReference>
<accession>A0A6N6VVE8</accession>
<dbReference type="EMBL" id="WFLM01000002">
    <property type="protein sequence ID" value="KAB8039834.1"/>
    <property type="molecule type" value="Genomic_DNA"/>
</dbReference>